<evidence type="ECO:0000313" key="3">
    <source>
        <dbReference type="Proteomes" id="UP000037460"/>
    </source>
</evidence>
<dbReference type="AlphaFoldDB" id="A0A0M0JQ01"/>
<feature type="region of interest" description="Disordered" evidence="1">
    <location>
        <begin position="204"/>
        <end position="326"/>
    </location>
</feature>
<gene>
    <name evidence="2" type="ORF">Ctob_007728</name>
</gene>
<keyword evidence="3" id="KW-1185">Reference proteome</keyword>
<dbReference type="Proteomes" id="UP000037460">
    <property type="component" value="Unassembled WGS sequence"/>
</dbReference>
<accession>A0A0M0JQ01</accession>
<protein>
    <submittedName>
        <fullName evidence="2">Uncharacterized protein</fullName>
    </submittedName>
</protein>
<feature type="region of interest" description="Disordered" evidence="1">
    <location>
        <begin position="1"/>
        <end position="24"/>
    </location>
</feature>
<evidence type="ECO:0000256" key="1">
    <source>
        <dbReference type="SAM" id="MobiDB-lite"/>
    </source>
</evidence>
<sequence length="553" mass="60046">MVRTNPLLDPPIEPRPQELNLDTGSKKSIAACVAQSPQKYSAAMKSRIPKLIGLQPQVRSPDYVHNNHIKSSFEAKDPARQHFFFRSSVARFEPNRSGMFARGMHPNMQTATSSFETEKSPHLHADEKHRQRLGFFASTAPRLRTEPRPLSFDLETLDYAAGVHQSTSHISLSQAVSISPHRVKVMSSRSSRFTSALTYATDETRNASPIREPYENGLGPGSYDPSDPNASFSDGRSSPEQYMFASGSPRLGKSKKPMTTGGNFSSVSQDQRSWSERSVGLSKDHRGLYGEGAQSGPQPGSYGMLGRAISPARRSPDSKYEVDKSPQKAQFVSHAAALPQAYAASFRSSSPRLAMSIGERRSLELPKDATDPLDLSASASSASLHLLSRESSFRPFDSQRSKSVDGRARPQHAHGLSGSMSASNLGTAEYPANLLAKPETAGFLSSTSRFQPPLAPPGLQIDVMDGVLGNITHKSWHDRGQPLTTLEQRFVTARMCAGEVAHPESETSPGPGHYSPLKAKPNWKPNEAAAPVTAPEGALDGTATSTTRRKLKM</sequence>
<organism evidence="2 3">
    <name type="scientific">Chrysochromulina tobinii</name>
    <dbReference type="NCBI Taxonomy" id="1460289"/>
    <lineage>
        <taxon>Eukaryota</taxon>
        <taxon>Haptista</taxon>
        <taxon>Haptophyta</taxon>
        <taxon>Prymnesiophyceae</taxon>
        <taxon>Prymnesiales</taxon>
        <taxon>Chrysochromulinaceae</taxon>
        <taxon>Chrysochromulina</taxon>
    </lineage>
</organism>
<feature type="region of interest" description="Disordered" evidence="1">
    <location>
        <begin position="391"/>
        <end position="423"/>
    </location>
</feature>
<feature type="compositionally biased region" description="Basic and acidic residues" evidence="1">
    <location>
        <begin position="391"/>
        <end position="408"/>
    </location>
</feature>
<proteinExistence type="predicted"/>
<dbReference type="EMBL" id="JWZX01002577">
    <property type="protein sequence ID" value="KOO28372.1"/>
    <property type="molecule type" value="Genomic_DNA"/>
</dbReference>
<name>A0A0M0JQ01_9EUKA</name>
<comment type="caution">
    <text evidence="2">The sequence shown here is derived from an EMBL/GenBank/DDBJ whole genome shotgun (WGS) entry which is preliminary data.</text>
</comment>
<feature type="compositionally biased region" description="Polar residues" evidence="1">
    <location>
        <begin position="228"/>
        <end position="240"/>
    </location>
</feature>
<reference evidence="3" key="1">
    <citation type="journal article" date="2015" name="PLoS Genet.">
        <title>Genome Sequence and Transcriptome Analyses of Chrysochromulina tobin: Metabolic Tools for Enhanced Algal Fitness in the Prominent Order Prymnesiales (Haptophyceae).</title>
        <authorList>
            <person name="Hovde B.T."/>
            <person name="Deodato C.R."/>
            <person name="Hunsperger H.M."/>
            <person name="Ryken S.A."/>
            <person name="Yost W."/>
            <person name="Jha R.K."/>
            <person name="Patterson J."/>
            <person name="Monnat R.J. Jr."/>
            <person name="Barlow S.B."/>
            <person name="Starkenburg S.R."/>
            <person name="Cattolico R.A."/>
        </authorList>
    </citation>
    <scope>NUCLEOTIDE SEQUENCE</scope>
    <source>
        <strain evidence="3">CCMP291</strain>
    </source>
</reference>
<feature type="compositionally biased region" description="Polar residues" evidence="1">
    <location>
        <begin position="260"/>
        <end position="272"/>
    </location>
</feature>
<feature type="compositionally biased region" description="Basic and acidic residues" evidence="1">
    <location>
        <begin position="314"/>
        <end position="326"/>
    </location>
</feature>
<evidence type="ECO:0000313" key="2">
    <source>
        <dbReference type="EMBL" id="KOO28372.1"/>
    </source>
</evidence>
<feature type="region of interest" description="Disordered" evidence="1">
    <location>
        <begin position="501"/>
        <end position="553"/>
    </location>
</feature>